<proteinExistence type="predicted"/>
<reference evidence="1" key="1">
    <citation type="submission" date="2014-05" db="EMBL/GenBank/DDBJ databases">
        <authorList>
            <person name="Chronopoulou M."/>
        </authorList>
    </citation>
    <scope>NUCLEOTIDE SEQUENCE</scope>
    <source>
        <tissue evidence="1">Whole organism</tissue>
    </source>
</reference>
<organism evidence="1">
    <name type="scientific">Lepeophtheirus salmonis</name>
    <name type="common">Salmon louse</name>
    <name type="synonym">Caligus salmonis</name>
    <dbReference type="NCBI Taxonomy" id="72036"/>
    <lineage>
        <taxon>Eukaryota</taxon>
        <taxon>Metazoa</taxon>
        <taxon>Ecdysozoa</taxon>
        <taxon>Arthropoda</taxon>
        <taxon>Crustacea</taxon>
        <taxon>Multicrustacea</taxon>
        <taxon>Hexanauplia</taxon>
        <taxon>Copepoda</taxon>
        <taxon>Siphonostomatoida</taxon>
        <taxon>Caligidae</taxon>
        <taxon>Lepeophtheirus</taxon>
    </lineage>
</organism>
<dbReference type="AlphaFoldDB" id="A0A0K2UHA6"/>
<protein>
    <submittedName>
        <fullName evidence="1">Uncharacterized protein</fullName>
    </submittedName>
</protein>
<accession>A0A0K2UHA6</accession>
<sequence length="170" mass="18838">MILYSLAFKVPFIHTGGNTLPSELMTQSIMALAGCFERPLNFTSGGASLRVLVPKGAGVSDWVNCINFLILKNEDFPIGFLQYIKEDLRSFQPLLSLKSRQTLNFCYIPKLQAQILLNNAPDSRFVNPELPGPLADVVTWVCVYLRLHTPGSMCGLILVSPRPVRVDNVS</sequence>
<name>A0A0K2UHA6_LEPSM</name>
<dbReference type="EMBL" id="HACA01019710">
    <property type="protein sequence ID" value="CDW37071.1"/>
    <property type="molecule type" value="Transcribed_RNA"/>
</dbReference>
<evidence type="ECO:0000313" key="1">
    <source>
        <dbReference type="EMBL" id="CDW37071.1"/>
    </source>
</evidence>